<accession>A0A369KBG0</accession>
<sequence length="206" mass="23095">MTQPTQPTQLTQLTQSEIRNAEIRVAEILAQWGYTADTDNRTENDDGRNRDDFMVNGVLMTREAGETDLAFMTRIEACFRQAEEDGSDNDVPELAEITDSDSESAGEDAHPSHSSFAAVANLRRCLTTASSNPSHIVPRGESGYPFAWGGRSQAEDVTPVLSGQHRRTEEYRSELTQQQMERITAFRQESRDDTTEESEDDTAEER</sequence>
<dbReference type="InParanoid" id="A0A369KBG0"/>
<organism evidence="2 3">
    <name type="scientific">Hypsizygus marmoreus</name>
    <name type="common">White beech mushroom</name>
    <name type="synonym">Agaricus marmoreus</name>
    <dbReference type="NCBI Taxonomy" id="39966"/>
    <lineage>
        <taxon>Eukaryota</taxon>
        <taxon>Fungi</taxon>
        <taxon>Dikarya</taxon>
        <taxon>Basidiomycota</taxon>
        <taxon>Agaricomycotina</taxon>
        <taxon>Agaricomycetes</taxon>
        <taxon>Agaricomycetidae</taxon>
        <taxon>Agaricales</taxon>
        <taxon>Tricholomatineae</taxon>
        <taxon>Lyophyllaceae</taxon>
        <taxon>Hypsizygus</taxon>
    </lineage>
</organism>
<evidence type="ECO:0000256" key="1">
    <source>
        <dbReference type="SAM" id="MobiDB-lite"/>
    </source>
</evidence>
<feature type="region of interest" description="Disordered" evidence="1">
    <location>
        <begin position="151"/>
        <end position="206"/>
    </location>
</feature>
<dbReference type="AlphaFoldDB" id="A0A369KBG0"/>
<reference evidence="2" key="1">
    <citation type="submission" date="2018-04" db="EMBL/GenBank/DDBJ databases">
        <title>Whole genome sequencing of Hypsizygus marmoreus.</title>
        <authorList>
            <person name="Choi I.-G."/>
            <person name="Min B."/>
            <person name="Kim J.-G."/>
            <person name="Kim S."/>
            <person name="Oh Y.-L."/>
            <person name="Kong W.-S."/>
            <person name="Park H."/>
            <person name="Jeong J."/>
            <person name="Song E.-S."/>
        </authorList>
    </citation>
    <scope>NUCLEOTIDE SEQUENCE [LARGE SCALE GENOMIC DNA]</scope>
    <source>
        <strain evidence="2">51987-8</strain>
    </source>
</reference>
<dbReference type="EMBL" id="LUEZ02000006">
    <property type="protein sequence ID" value="RDB30207.1"/>
    <property type="molecule type" value="Genomic_DNA"/>
</dbReference>
<feature type="compositionally biased region" description="Acidic residues" evidence="1">
    <location>
        <begin position="194"/>
        <end position="206"/>
    </location>
</feature>
<dbReference type="Proteomes" id="UP000076154">
    <property type="component" value="Unassembled WGS sequence"/>
</dbReference>
<proteinExistence type="predicted"/>
<comment type="caution">
    <text evidence="2">The sequence shown here is derived from an EMBL/GenBank/DDBJ whole genome shotgun (WGS) entry which is preliminary data.</text>
</comment>
<name>A0A369KBG0_HYPMA</name>
<gene>
    <name evidence="2" type="ORF">Hypma_010429</name>
</gene>
<protein>
    <submittedName>
        <fullName evidence="2">Uncharacterized protein</fullName>
    </submittedName>
</protein>
<keyword evidence="3" id="KW-1185">Reference proteome</keyword>
<evidence type="ECO:0000313" key="2">
    <source>
        <dbReference type="EMBL" id="RDB30207.1"/>
    </source>
</evidence>
<evidence type="ECO:0000313" key="3">
    <source>
        <dbReference type="Proteomes" id="UP000076154"/>
    </source>
</evidence>